<gene>
    <name evidence="3" type="primary">BQ5605_C002g01056</name>
    <name evidence="3" type="ORF">BQ5605_C002G01056</name>
</gene>
<protein>
    <submittedName>
        <fullName evidence="3">BQ5605_C002g01056 protein</fullName>
    </submittedName>
</protein>
<accession>A0A2X0LXK9</accession>
<name>A0A2X0LXK9_9BASI</name>
<evidence type="ECO:0000259" key="2">
    <source>
        <dbReference type="Pfam" id="PF07727"/>
    </source>
</evidence>
<evidence type="ECO:0000256" key="1">
    <source>
        <dbReference type="SAM" id="Phobius"/>
    </source>
</evidence>
<dbReference type="InterPro" id="IPR013103">
    <property type="entry name" value="RVT_2"/>
</dbReference>
<dbReference type="Proteomes" id="UP000249464">
    <property type="component" value="Unassembled WGS sequence"/>
</dbReference>
<proteinExistence type="predicted"/>
<organism evidence="3 4">
    <name type="scientific">Microbotryum silenes-dioicae</name>
    <dbReference type="NCBI Taxonomy" id="796604"/>
    <lineage>
        <taxon>Eukaryota</taxon>
        <taxon>Fungi</taxon>
        <taxon>Dikarya</taxon>
        <taxon>Basidiomycota</taxon>
        <taxon>Pucciniomycotina</taxon>
        <taxon>Microbotryomycetes</taxon>
        <taxon>Microbotryales</taxon>
        <taxon>Microbotryaceae</taxon>
        <taxon>Microbotryum</taxon>
    </lineage>
</organism>
<dbReference type="Pfam" id="PF07727">
    <property type="entry name" value="RVT_2"/>
    <property type="match status" value="1"/>
</dbReference>
<feature type="transmembrane region" description="Helical" evidence="1">
    <location>
        <begin position="137"/>
        <end position="159"/>
    </location>
</feature>
<dbReference type="AlphaFoldDB" id="A0A2X0LXK9"/>
<sequence length="182" mass="20006">MYAVEPLQEYELVSQLRVPGWDQIPALWPAPIAEADRALRPALIPEPCVPLPPALPQLPLASPEAESWYAASAKELNSMGLHKVFKLSSPPTGARALGYRWVFTRKEDAEGNIISYMAQLVVQGFAPRLGINYRKTLALVSSITTILFVVRLCAARGLVLTSRRRCLFSIGSLSSALACFLR</sequence>
<dbReference type="STRING" id="796604.A0A2X0LXK9"/>
<dbReference type="EMBL" id="FQNC01000041">
    <property type="protein sequence ID" value="SGY29474.1"/>
    <property type="molecule type" value="Genomic_DNA"/>
</dbReference>
<keyword evidence="4" id="KW-1185">Reference proteome</keyword>
<keyword evidence="1" id="KW-1133">Transmembrane helix</keyword>
<keyword evidence="1" id="KW-0472">Membrane</keyword>
<feature type="domain" description="Reverse transcriptase Ty1/copia-type" evidence="2">
    <location>
        <begin position="83"/>
        <end position="156"/>
    </location>
</feature>
<evidence type="ECO:0000313" key="4">
    <source>
        <dbReference type="Proteomes" id="UP000249464"/>
    </source>
</evidence>
<evidence type="ECO:0000313" key="3">
    <source>
        <dbReference type="EMBL" id="SGY29474.1"/>
    </source>
</evidence>
<keyword evidence="1" id="KW-0812">Transmembrane</keyword>
<reference evidence="3 4" key="1">
    <citation type="submission" date="2016-11" db="EMBL/GenBank/DDBJ databases">
        <authorList>
            <person name="Jaros S."/>
            <person name="Januszkiewicz K."/>
            <person name="Wedrychowicz H."/>
        </authorList>
    </citation>
    <scope>NUCLEOTIDE SEQUENCE [LARGE SCALE GENOMIC DNA]</scope>
</reference>